<dbReference type="GO" id="GO:0005739">
    <property type="term" value="C:mitochondrion"/>
    <property type="evidence" value="ECO:0007669"/>
    <property type="project" value="TreeGrafter"/>
</dbReference>
<dbReference type="PANTHER" id="PTHR12286">
    <property type="entry name" value="SACCHAROPINE DEHYDROGENASE-LIKE OXIDOREDUCTASE"/>
    <property type="match status" value="1"/>
</dbReference>
<dbReference type="InterPro" id="IPR036291">
    <property type="entry name" value="NAD(P)-bd_dom_sf"/>
</dbReference>
<evidence type="ECO:0000313" key="4">
    <source>
        <dbReference type="EMBL" id="KAK6182531.1"/>
    </source>
</evidence>
<evidence type="ECO:0000259" key="3">
    <source>
        <dbReference type="Pfam" id="PF03435"/>
    </source>
</evidence>
<dbReference type="SUPFAM" id="SSF51735">
    <property type="entry name" value="NAD(P)-binding Rossmann-fold domains"/>
    <property type="match status" value="1"/>
</dbReference>
<keyword evidence="5" id="KW-1185">Reference proteome</keyword>
<name>A0AAN8PZM3_PATCE</name>
<dbReference type="PANTHER" id="PTHR12286:SF5">
    <property type="entry name" value="SACCHAROPINE DEHYDROGENASE-LIKE OXIDOREDUCTASE"/>
    <property type="match status" value="1"/>
</dbReference>
<feature type="domain" description="Saccharopine dehydrogenase NADP binding" evidence="3">
    <location>
        <begin position="12"/>
        <end position="145"/>
    </location>
</feature>
<feature type="transmembrane region" description="Helical" evidence="2">
    <location>
        <begin position="277"/>
        <end position="295"/>
    </location>
</feature>
<reference evidence="4 5" key="1">
    <citation type="submission" date="2024-01" db="EMBL/GenBank/DDBJ databases">
        <title>The genome of the rayed Mediterranean limpet Patella caerulea (Linnaeus, 1758).</title>
        <authorList>
            <person name="Anh-Thu Weber A."/>
            <person name="Halstead-Nussloch G."/>
        </authorList>
    </citation>
    <scope>NUCLEOTIDE SEQUENCE [LARGE SCALE GENOMIC DNA]</scope>
    <source>
        <strain evidence="4">AATW-2023a</strain>
        <tissue evidence="4">Whole specimen</tissue>
    </source>
</reference>
<dbReference type="FunFam" id="3.40.50.720:FF:000178">
    <property type="entry name" value="Saccharopine dehydrogenase-like oxidoreductase"/>
    <property type="match status" value="1"/>
</dbReference>
<dbReference type="GO" id="GO:0009247">
    <property type="term" value="P:glycolipid biosynthetic process"/>
    <property type="evidence" value="ECO:0007669"/>
    <property type="project" value="TreeGrafter"/>
</dbReference>
<keyword evidence="2" id="KW-0472">Membrane</keyword>
<sequence>MASNSATRYDFVVFGATGFTGQFVVEEIARIAEEEPGLTWAIAGRKMDKLQKVLENASKHTGKEIEDIPIIIADSSSEQSLYDMCSQAKVLLNCVGPYRFHGEQVVKACIEAKASHIDISGEPQFLEKVQLLYHAKAKEAGVYVVGSCGFDSVPADMGTVYTKNNFPGDLNSIEAFLDLQTGSDGITLNTGTFESAVYGFAAQSELPALRKSLFPSPLPKSNHRLPKRSVFKSEEVDKWCVPFPGSDRSVVNRTQRYNYDVNKERPVQFVPYFCRPGLISTILMIIFATVFGLLAKIAPSLLLKFPTFFSGGAFSPSGATKKQMEETSFTMTFYGKGYEKKIPDVDVQHEEAPTKTIVTRVAGPEPGYVATPICMVQSALVLIKERSKLPPGGGVYTPGAAFQNTSLIERLDKHNVKFTVVETK</sequence>
<gene>
    <name evidence="4" type="ORF">SNE40_010193</name>
</gene>
<dbReference type="Proteomes" id="UP001347796">
    <property type="component" value="Unassembled WGS sequence"/>
</dbReference>
<dbReference type="Pfam" id="PF03435">
    <property type="entry name" value="Sacchrp_dh_NADP"/>
    <property type="match status" value="1"/>
</dbReference>
<protein>
    <recommendedName>
        <fullName evidence="3">Saccharopine dehydrogenase NADP binding domain-containing protein</fullName>
    </recommendedName>
</protein>
<dbReference type="AlphaFoldDB" id="A0AAN8PZM3"/>
<dbReference type="GO" id="GO:0005886">
    <property type="term" value="C:plasma membrane"/>
    <property type="evidence" value="ECO:0007669"/>
    <property type="project" value="TreeGrafter"/>
</dbReference>
<proteinExistence type="inferred from homology"/>
<dbReference type="Gene3D" id="3.40.50.720">
    <property type="entry name" value="NAD(P)-binding Rossmann-like Domain"/>
    <property type="match status" value="1"/>
</dbReference>
<comment type="caution">
    <text evidence="4">The sequence shown here is derived from an EMBL/GenBank/DDBJ whole genome shotgun (WGS) entry which is preliminary data.</text>
</comment>
<evidence type="ECO:0000256" key="2">
    <source>
        <dbReference type="SAM" id="Phobius"/>
    </source>
</evidence>
<keyword evidence="2" id="KW-0812">Transmembrane</keyword>
<evidence type="ECO:0000256" key="1">
    <source>
        <dbReference type="ARBA" id="ARBA00038048"/>
    </source>
</evidence>
<keyword evidence="2" id="KW-1133">Transmembrane helix</keyword>
<organism evidence="4 5">
    <name type="scientific">Patella caerulea</name>
    <name type="common">Rayed Mediterranean limpet</name>
    <dbReference type="NCBI Taxonomy" id="87958"/>
    <lineage>
        <taxon>Eukaryota</taxon>
        <taxon>Metazoa</taxon>
        <taxon>Spiralia</taxon>
        <taxon>Lophotrochozoa</taxon>
        <taxon>Mollusca</taxon>
        <taxon>Gastropoda</taxon>
        <taxon>Patellogastropoda</taxon>
        <taxon>Patelloidea</taxon>
        <taxon>Patellidae</taxon>
        <taxon>Patella</taxon>
    </lineage>
</organism>
<dbReference type="InterPro" id="IPR005097">
    <property type="entry name" value="Sacchrp_dh_NADP-bd"/>
</dbReference>
<dbReference type="EMBL" id="JAZGQO010000007">
    <property type="protein sequence ID" value="KAK6182531.1"/>
    <property type="molecule type" value="Genomic_DNA"/>
</dbReference>
<dbReference type="InterPro" id="IPR051276">
    <property type="entry name" value="Saccharopine_DH-like_oxidrdct"/>
</dbReference>
<evidence type="ECO:0000313" key="5">
    <source>
        <dbReference type="Proteomes" id="UP001347796"/>
    </source>
</evidence>
<comment type="similarity">
    <text evidence="1">Belongs to the saccharopine dehydrogenase family.</text>
</comment>
<dbReference type="GO" id="GO:0005811">
    <property type="term" value="C:lipid droplet"/>
    <property type="evidence" value="ECO:0007669"/>
    <property type="project" value="TreeGrafter"/>
</dbReference>
<accession>A0AAN8PZM3</accession>